<evidence type="ECO:0000256" key="2">
    <source>
        <dbReference type="ARBA" id="ARBA00006896"/>
    </source>
</evidence>
<proteinExistence type="inferred from homology"/>
<evidence type="ECO:0000256" key="1">
    <source>
        <dbReference type="ARBA" id="ARBA00003640"/>
    </source>
</evidence>
<dbReference type="KEGG" id="dmm:dnm_080470"/>
<evidence type="ECO:0000256" key="6">
    <source>
        <dbReference type="ARBA" id="ARBA00031723"/>
    </source>
</evidence>
<dbReference type="EMBL" id="CP061800">
    <property type="protein sequence ID" value="QTA91974.1"/>
    <property type="molecule type" value="Genomic_DNA"/>
</dbReference>
<dbReference type="GO" id="GO:0051607">
    <property type="term" value="P:defense response to virus"/>
    <property type="evidence" value="ECO:0007669"/>
    <property type="project" value="UniProtKB-KW"/>
</dbReference>
<dbReference type="Pfam" id="PF03750">
    <property type="entry name" value="Csm2_III-A"/>
    <property type="match status" value="1"/>
</dbReference>
<gene>
    <name evidence="7" type="primary">csm2-1</name>
    <name evidence="7" type="ORF">dnm_080470</name>
</gene>
<dbReference type="NCBIfam" id="TIGR01870">
    <property type="entry name" value="cas_TM1810_Csm2"/>
    <property type="match status" value="1"/>
</dbReference>
<dbReference type="GO" id="GO:0003723">
    <property type="term" value="F:RNA binding"/>
    <property type="evidence" value="ECO:0007669"/>
    <property type="project" value="UniProtKB-KW"/>
</dbReference>
<comment type="function">
    <text evidence="1">This subunit may be involved in monitoring complementarity of crRNA and target RNA.</text>
</comment>
<dbReference type="Proteomes" id="UP000663722">
    <property type="component" value="Chromosome"/>
</dbReference>
<organism evidence="7 8">
    <name type="scientific">Desulfonema magnum</name>
    <dbReference type="NCBI Taxonomy" id="45655"/>
    <lineage>
        <taxon>Bacteria</taxon>
        <taxon>Pseudomonadati</taxon>
        <taxon>Thermodesulfobacteriota</taxon>
        <taxon>Desulfobacteria</taxon>
        <taxon>Desulfobacterales</taxon>
        <taxon>Desulfococcaceae</taxon>
        <taxon>Desulfonema</taxon>
    </lineage>
</organism>
<dbReference type="RefSeq" id="WP_207679529.1">
    <property type="nucleotide sequence ID" value="NZ_CP061800.1"/>
</dbReference>
<evidence type="ECO:0000313" key="7">
    <source>
        <dbReference type="EMBL" id="QTA91974.1"/>
    </source>
</evidence>
<keyword evidence="4" id="KW-0694">RNA-binding</keyword>
<keyword evidence="5" id="KW-0051">Antiviral defense</keyword>
<name>A0A975BVH3_9BACT</name>
<evidence type="ECO:0000256" key="3">
    <source>
        <dbReference type="ARBA" id="ARBA00016118"/>
    </source>
</evidence>
<comment type="similarity">
    <text evidence="2">Belongs to the CRISPR-associated Csm2 family.</text>
</comment>
<dbReference type="InterPro" id="IPR010149">
    <property type="entry name" value="CRISPR-assoc_prot_Csm2_III-A"/>
</dbReference>
<protein>
    <recommendedName>
        <fullName evidence="3">CRISPR system Cms protein Csm2</fullName>
    </recommendedName>
    <alternativeName>
        <fullName evidence="6">CRISPR type III A-associated protein Csm2</fullName>
    </alternativeName>
</protein>
<keyword evidence="8" id="KW-1185">Reference proteome</keyword>
<sequence>MRVADEIKAHFDKNKNHQFGDVPASTIVKWAESCKFKERQLTPTQMRRFYDAIRGVWDDPKMKNMADGDKLEEMFLARLIFLRPAFAGAVRKNKIPPAFKEIMDQSIQKVKKKKDMYKFVKFFEAIIQYAE</sequence>
<evidence type="ECO:0000256" key="4">
    <source>
        <dbReference type="ARBA" id="ARBA00022884"/>
    </source>
</evidence>
<evidence type="ECO:0000256" key="5">
    <source>
        <dbReference type="ARBA" id="ARBA00023118"/>
    </source>
</evidence>
<reference evidence="7" key="1">
    <citation type="journal article" date="2021" name="Microb. Physiol.">
        <title>Proteogenomic Insights into the Physiology of Marine, Sulfate-Reducing, Filamentous Desulfonema limicola and Desulfonema magnum.</title>
        <authorList>
            <person name="Schnaars V."/>
            <person name="Wohlbrand L."/>
            <person name="Scheve S."/>
            <person name="Hinrichs C."/>
            <person name="Reinhardt R."/>
            <person name="Rabus R."/>
        </authorList>
    </citation>
    <scope>NUCLEOTIDE SEQUENCE</scope>
    <source>
        <strain evidence="7">4be13</strain>
    </source>
</reference>
<accession>A0A975BVH3</accession>
<dbReference type="AlphaFoldDB" id="A0A975BVH3"/>
<evidence type="ECO:0000313" key="8">
    <source>
        <dbReference type="Proteomes" id="UP000663722"/>
    </source>
</evidence>